<dbReference type="EMBL" id="CP139960">
    <property type="protein sequence ID" value="WQD37415.1"/>
    <property type="molecule type" value="Genomic_DNA"/>
</dbReference>
<evidence type="ECO:0000313" key="2">
    <source>
        <dbReference type="EMBL" id="WQD37415.1"/>
    </source>
</evidence>
<dbReference type="RefSeq" id="WP_211316514.1">
    <property type="nucleotide sequence ID" value="NZ_CP139960.1"/>
</dbReference>
<dbReference type="Proteomes" id="UP001325680">
    <property type="component" value="Chromosome"/>
</dbReference>
<feature type="domain" description="DinB-like" evidence="1">
    <location>
        <begin position="26"/>
        <end position="175"/>
    </location>
</feature>
<reference evidence="2 3" key="1">
    <citation type="submission" date="2023-12" db="EMBL/GenBank/DDBJ databases">
        <title>Genome sequencing and assembly of bacterial species from a model synthetic community.</title>
        <authorList>
            <person name="Hogle S.L."/>
        </authorList>
    </citation>
    <scope>NUCLEOTIDE SEQUENCE [LARGE SCALE GENOMIC DNA]</scope>
    <source>
        <strain evidence="2 3">HAMBI_3031</strain>
    </source>
</reference>
<evidence type="ECO:0000259" key="1">
    <source>
        <dbReference type="Pfam" id="PF12867"/>
    </source>
</evidence>
<dbReference type="Pfam" id="PF12867">
    <property type="entry name" value="DinB_2"/>
    <property type="match status" value="1"/>
</dbReference>
<dbReference type="SUPFAM" id="SSF109854">
    <property type="entry name" value="DinB/YfiT-like putative metalloenzymes"/>
    <property type="match status" value="1"/>
</dbReference>
<name>A0ABZ0W2C2_9BACT</name>
<sequence>MKIASHQLLNELTDLTNQHLFYIQQLQSLPDQALTQKASVTSWSALECIEHLNRYGNFYLPEISKRIMETRTNAAPVFKSGWLGNYFANSMLPKEKLNKMKTFAAMNPLNSNVDRAVINTFILQLQTMLDLLQQCRNVNLSTIKTSISISSLIRLKLGDTLRVVIYHNERHVKQIEKAIQ</sequence>
<gene>
    <name evidence="2" type="ORF">U0035_17235</name>
</gene>
<dbReference type="InterPro" id="IPR034660">
    <property type="entry name" value="DinB/YfiT-like"/>
</dbReference>
<proteinExistence type="predicted"/>
<accession>A0ABZ0W2C2</accession>
<keyword evidence="3" id="KW-1185">Reference proteome</keyword>
<evidence type="ECO:0000313" key="3">
    <source>
        <dbReference type="Proteomes" id="UP001325680"/>
    </source>
</evidence>
<dbReference type="Gene3D" id="1.20.120.450">
    <property type="entry name" value="dinb family like domain"/>
    <property type="match status" value="1"/>
</dbReference>
<dbReference type="InterPro" id="IPR024775">
    <property type="entry name" value="DinB-like"/>
</dbReference>
<protein>
    <submittedName>
        <fullName evidence="2">DinB family protein</fullName>
    </submittedName>
</protein>
<organism evidence="2 3">
    <name type="scientific">Niabella yanshanensis</name>
    <dbReference type="NCBI Taxonomy" id="577386"/>
    <lineage>
        <taxon>Bacteria</taxon>
        <taxon>Pseudomonadati</taxon>
        <taxon>Bacteroidota</taxon>
        <taxon>Chitinophagia</taxon>
        <taxon>Chitinophagales</taxon>
        <taxon>Chitinophagaceae</taxon>
        <taxon>Niabella</taxon>
    </lineage>
</organism>